<dbReference type="PROSITE" id="PS51012">
    <property type="entry name" value="ABC_TM2"/>
    <property type="match status" value="1"/>
</dbReference>
<keyword evidence="2 6" id="KW-0812">Transmembrane</keyword>
<dbReference type="InterPro" id="IPR000412">
    <property type="entry name" value="ABC_2_transport"/>
</dbReference>
<feature type="transmembrane region" description="Helical" evidence="6">
    <location>
        <begin position="65"/>
        <end position="91"/>
    </location>
</feature>
<feature type="transmembrane region" description="Helical" evidence="6">
    <location>
        <begin position="149"/>
        <end position="172"/>
    </location>
</feature>
<evidence type="ECO:0000256" key="5">
    <source>
        <dbReference type="ARBA" id="ARBA00023251"/>
    </source>
</evidence>
<dbReference type="InterPro" id="IPR051784">
    <property type="entry name" value="Nod_factor_ABC_transporter"/>
</dbReference>
<dbReference type="PRINTS" id="PR00164">
    <property type="entry name" value="ABC2TRNSPORT"/>
</dbReference>
<dbReference type="GO" id="GO:0043190">
    <property type="term" value="C:ATP-binding cassette (ABC) transporter complex"/>
    <property type="evidence" value="ECO:0007669"/>
    <property type="project" value="InterPro"/>
</dbReference>
<gene>
    <name evidence="8" type="ORF">GCM10010123_02460</name>
</gene>
<keyword evidence="9" id="KW-1185">Reference proteome</keyword>
<evidence type="ECO:0000256" key="3">
    <source>
        <dbReference type="ARBA" id="ARBA00022989"/>
    </source>
</evidence>
<dbReference type="AlphaFoldDB" id="A0A8J3F5Z1"/>
<keyword evidence="6" id="KW-0813">Transport</keyword>
<sequence>MLTLRPTAGRVAAVLSRNLVLVRRNRALMLLSGVLEPVFYLLSIGVGVGSLVGDLPLADGRRVPYAAYVAPAMLAAAAMNGAITETLYVFFGRLRYARLYEAILATPVRPVEIALGELGWALVRGTVYSALFLALMVGLDLASWPRALAALPVTLLVGVVFGAAGMLVATLLRSWQDFDLTITAQYVLLLFSATFIPPERLPGAARWLVELSPLAHAVALLRGLLVGGAGAGRLALSAALLAALAAACFAVAARRLARRLHR</sequence>
<comment type="similarity">
    <text evidence="6">Belongs to the ABC-2 integral membrane protein family.</text>
</comment>
<reference evidence="8" key="1">
    <citation type="journal article" date="2014" name="Int. J. Syst. Evol. Microbiol.">
        <title>Complete genome sequence of Corynebacterium casei LMG S-19264T (=DSM 44701T), isolated from a smear-ripened cheese.</title>
        <authorList>
            <consortium name="US DOE Joint Genome Institute (JGI-PGF)"/>
            <person name="Walter F."/>
            <person name="Albersmeier A."/>
            <person name="Kalinowski J."/>
            <person name="Ruckert C."/>
        </authorList>
    </citation>
    <scope>NUCLEOTIDE SEQUENCE</scope>
    <source>
        <strain evidence="8">JCM 3090</strain>
    </source>
</reference>
<feature type="transmembrane region" description="Helical" evidence="6">
    <location>
        <begin position="38"/>
        <end position="58"/>
    </location>
</feature>
<name>A0A8J3F5Z1_9ACTN</name>
<dbReference type="PIRSF" id="PIRSF006648">
    <property type="entry name" value="DrrB"/>
    <property type="match status" value="1"/>
</dbReference>
<keyword evidence="3 6" id="KW-1133">Transmembrane helix</keyword>
<dbReference type="InterPro" id="IPR047817">
    <property type="entry name" value="ABC2_TM_bact-type"/>
</dbReference>
<dbReference type="GO" id="GO:0140359">
    <property type="term" value="F:ABC-type transporter activity"/>
    <property type="evidence" value="ECO:0007669"/>
    <property type="project" value="InterPro"/>
</dbReference>
<accession>A0A8J3F5Z1</accession>
<dbReference type="InterPro" id="IPR013525">
    <property type="entry name" value="ABC2_TM"/>
</dbReference>
<organism evidence="8 9">
    <name type="scientific">Pilimelia anulata</name>
    <dbReference type="NCBI Taxonomy" id="53371"/>
    <lineage>
        <taxon>Bacteria</taxon>
        <taxon>Bacillati</taxon>
        <taxon>Actinomycetota</taxon>
        <taxon>Actinomycetes</taxon>
        <taxon>Micromonosporales</taxon>
        <taxon>Micromonosporaceae</taxon>
        <taxon>Pilimelia</taxon>
    </lineage>
</organism>
<dbReference type="Pfam" id="PF01061">
    <property type="entry name" value="ABC2_membrane"/>
    <property type="match status" value="1"/>
</dbReference>
<dbReference type="RefSeq" id="WP_189168118.1">
    <property type="nucleotide sequence ID" value="NZ_BMQB01000001.1"/>
</dbReference>
<feature type="domain" description="ABC transmembrane type-2" evidence="7">
    <location>
        <begin position="28"/>
        <end position="259"/>
    </location>
</feature>
<feature type="transmembrane region" description="Helical" evidence="6">
    <location>
        <begin position="118"/>
        <end position="137"/>
    </location>
</feature>
<keyword evidence="4 6" id="KW-0472">Membrane</keyword>
<evidence type="ECO:0000256" key="6">
    <source>
        <dbReference type="RuleBase" id="RU361157"/>
    </source>
</evidence>
<dbReference type="EMBL" id="BMQB01000001">
    <property type="protein sequence ID" value="GGJ75996.1"/>
    <property type="molecule type" value="Genomic_DNA"/>
</dbReference>
<evidence type="ECO:0000256" key="4">
    <source>
        <dbReference type="ARBA" id="ARBA00023136"/>
    </source>
</evidence>
<keyword evidence="5" id="KW-0046">Antibiotic resistance</keyword>
<evidence type="ECO:0000256" key="1">
    <source>
        <dbReference type="ARBA" id="ARBA00004141"/>
    </source>
</evidence>
<comment type="caution">
    <text evidence="8">The sequence shown here is derived from an EMBL/GenBank/DDBJ whole genome shotgun (WGS) entry which is preliminary data.</text>
</comment>
<feature type="transmembrane region" description="Helical" evidence="6">
    <location>
        <begin position="178"/>
        <end position="196"/>
    </location>
</feature>
<evidence type="ECO:0000259" key="7">
    <source>
        <dbReference type="PROSITE" id="PS51012"/>
    </source>
</evidence>
<protein>
    <recommendedName>
        <fullName evidence="6">Transport permease protein</fullName>
    </recommendedName>
</protein>
<dbReference type="GO" id="GO:0046677">
    <property type="term" value="P:response to antibiotic"/>
    <property type="evidence" value="ECO:0007669"/>
    <property type="project" value="UniProtKB-KW"/>
</dbReference>
<evidence type="ECO:0000313" key="8">
    <source>
        <dbReference type="EMBL" id="GGJ75996.1"/>
    </source>
</evidence>
<evidence type="ECO:0000256" key="2">
    <source>
        <dbReference type="ARBA" id="ARBA00022692"/>
    </source>
</evidence>
<keyword evidence="6" id="KW-1003">Cell membrane</keyword>
<feature type="transmembrane region" description="Helical" evidence="6">
    <location>
        <begin position="234"/>
        <end position="253"/>
    </location>
</feature>
<evidence type="ECO:0000313" key="9">
    <source>
        <dbReference type="Proteomes" id="UP000649739"/>
    </source>
</evidence>
<dbReference type="PANTHER" id="PTHR43229">
    <property type="entry name" value="NODULATION PROTEIN J"/>
    <property type="match status" value="1"/>
</dbReference>
<reference evidence="8" key="2">
    <citation type="submission" date="2020-09" db="EMBL/GenBank/DDBJ databases">
        <authorList>
            <person name="Sun Q."/>
            <person name="Ohkuma M."/>
        </authorList>
    </citation>
    <scope>NUCLEOTIDE SEQUENCE</scope>
    <source>
        <strain evidence="8">JCM 3090</strain>
    </source>
</reference>
<dbReference type="Proteomes" id="UP000649739">
    <property type="component" value="Unassembled WGS sequence"/>
</dbReference>
<comment type="subcellular location">
    <subcellularLocation>
        <location evidence="6">Cell membrane</location>
        <topology evidence="6">Multi-pass membrane protein</topology>
    </subcellularLocation>
    <subcellularLocation>
        <location evidence="1">Membrane</location>
        <topology evidence="1">Multi-pass membrane protein</topology>
    </subcellularLocation>
</comment>
<proteinExistence type="inferred from homology"/>
<dbReference type="PANTHER" id="PTHR43229:SF2">
    <property type="entry name" value="NODULATION PROTEIN J"/>
    <property type="match status" value="1"/>
</dbReference>